<dbReference type="SUPFAM" id="SSF46785">
    <property type="entry name" value="Winged helix' DNA-binding domain"/>
    <property type="match status" value="1"/>
</dbReference>
<dbReference type="AlphaFoldDB" id="A0A7W5A7X6"/>
<dbReference type="InterPro" id="IPR016032">
    <property type="entry name" value="Sig_transdc_resp-reg_C-effctor"/>
</dbReference>
<comment type="caution">
    <text evidence="2">The sequence shown here is derived from an EMBL/GenBank/DDBJ whole genome shotgun (WGS) entry which is preliminary data.</text>
</comment>
<dbReference type="GO" id="GO:0003677">
    <property type="term" value="F:DNA binding"/>
    <property type="evidence" value="ECO:0007669"/>
    <property type="project" value="UniProtKB-KW"/>
</dbReference>
<dbReference type="Proteomes" id="UP000577707">
    <property type="component" value="Unassembled WGS sequence"/>
</dbReference>
<keyword evidence="2" id="KW-0238">DNA-binding</keyword>
<dbReference type="InterPro" id="IPR036390">
    <property type="entry name" value="WH_DNA-bd_sf"/>
</dbReference>
<name>A0A7W5A7X6_9ACTN</name>
<dbReference type="Pfam" id="PF00196">
    <property type="entry name" value="GerE"/>
    <property type="match status" value="1"/>
</dbReference>
<dbReference type="InterPro" id="IPR000792">
    <property type="entry name" value="Tscrpt_reg_LuxR_C"/>
</dbReference>
<reference evidence="2 3" key="1">
    <citation type="submission" date="2020-08" db="EMBL/GenBank/DDBJ databases">
        <title>Genomic Encyclopedia of Type Strains, Phase III (KMG-III): the genomes of soil and plant-associated and newly described type strains.</title>
        <authorList>
            <person name="Whitman W."/>
        </authorList>
    </citation>
    <scope>NUCLEOTIDE SEQUENCE [LARGE SCALE GENOMIC DNA]</scope>
    <source>
        <strain evidence="2 3">CECT 3302</strain>
    </source>
</reference>
<evidence type="ECO:0000313" key="3">
    <source>
        <dbReference type="Proteomes" id="UP000577707"/>
    </source>
</evidence>
<sequence>MAELRQSPLASSSTSSFDVLGLSTAEERAYLELVRRGSETLRSAAEVLGLPEDDAARIFAGLEDKGLISRTAGPDPRMRPTPPAHAVSVLAMEVEQRLQRARIAASTLASEWKLKHHEAAVDDLVELVSGVDSLTRRVESLARQVETEFMGFVAAPVYLAGPANIDLTLEMLSRGVRTRAIYERAVFDAPGAPETIRRCAEAGEEARVIDRLPSKLLIIDGRTALLPVELGEVDAPPSAAILHSPLADNLVALFEELWRRAVPLTGGVEETVSDDVSADDRRLLEYLVAGLSDDAIARQLGISRRTLHRRLRQLMDLTGTDSRVQLVWRATARGWLPT</sequence>
<dbReference type="InterPro" id="IPR002831">
    <property type="entry name" value="Tscrpt_reg_TrmB_N"/>
</dbReference>
<dbReference type="SMART" id="SM00421">
    <property type="entry name" value="HTH_LUXR"/>
    <property type="match status" value="1"/>
</dbReference>
<dbReference type="Pfam" id="PF01978">
    <property type="entry name" value="TrmB"/>
    <property type="match status" value="1"/>
</dbReference>
<dbReference type="SUPFAM" id="SSF46894">
    <property type="entry name" value="C-terminal effector domain of the bipartite response regulators"/>
    <property type="match status" value="1"/>
</dbReference>
<dbReference type="InterPro" id="IPR051797">
    <property type="entry name" value="TrmB-like"/>
</dbReference>
<evidence type="ECO:0000259" key="1">
    <source>
        <dbReference type="SMART" id="SM00421"/>
    </source>
</evidence>
<dbReference type="RefSeq" id="WP_183548824.1">
    <property type="nucleotide sequence ID" value="NZ_BMQT01000008.1"/>
</dbReference>
<dbReference type="PANTHER" id="PTHR34293">
    <property type="entry name" value="HTH-TYPE TRANSCRIPTIONAL REGULATOR TRMBL2"/>
    <property type="match status" value="1"/>
</dbReference>
<feature type="domain" description="HTH luxR-type" evidence="1">
    <location>
        <begin position="273"/>
        <end position="330"/>
    </location>
</feature>
<organism evidence="2 3">
    <name type="scientific">Nocardioides albus</name>
    <dbReference type="NCBI Taxonomy" id="1841"/>
    <lineage>
        <taxon>Bacteria</taxon>
        <taxon>Bacillati</taxon>
        <taxon>Actinomycetota</taxon>
        <taxon>Actinomycetes</taxon>
        <taxon>Propionibacteriales</taxon>
        <taxon>Nocardioidaceae</taxon>
        <taxon>Nocardioides</taxon>
    </lineage>
</organism>
<evidence type="ECO:0000313" key="2">
    <source>
        <dbReference type="EMBL" id="MBB3091110.1"/>
    </source>
</evidence>
<dbReference type="Gene3D" id="1.10.10.10">
    <property type="entry name" value="Winged helix-like DNA-binding domain superfamily/Winged helix DNA-binding domain"/>
    <property type="match status" value="2"/>
</dbReference>
<protein>
    <submittedName>
        <fullName evidence="2">DNA-binding CsgD family transcriptional regulator</fullName>
    </submittedName>
</protein>
<dbReference type="InterPro" id="IPR036388">
    <property type="entry name" value="WH-like_DNA-bd_sf"/>
</dbReference>
<keyword evidence="3" id="KW-1185">Reference proteome</keyword>
<dbReference type="GO" id="GO:0006355">
    <property type="term" value="P:regulation of DNA-templated transcription"/>
    <property type="evidence" value="ECO:0007669"/>
    <property type="project" value="InterPro"/>
</dbReference>
<dbReference type="PANTHER" id="PTHR34293:SF1">
    <property type="entry name" value="HTH-TYPE TRANSCRIPTIONAL REGULATOR TRMBL2"/>
    <property type="match status" value="1"/>
</dbReference>
<gene>
    <name evidence="2" type="ORF">FHS12_004075</name>
</gene>
<dbReference type="EMBL" id="JACHXG010000009">
    <property type="protein sequence ID" value="MBB3091110.1"/>
    <property type="molecule type" value="Genomic_DNA"/>
</dbReference>
<accession>A0A7W5A7X6</accession>
<proteinExistence type="predicted"/>